<sequence length="430" mass="44375">MSWQEELRRLDAELASGTITRHEHRKQRDELLAAASGGGITSPLAAPLVPTATQPHWQSANPIQPPAERPADPAEHNANPAEQTANPVQPPAEQTANPAEQAANPGGSPTGQGVHPVESPTGQSRQSQPGPPPETPAQAETPAETTTRISADLLTSDRPTSAPSPADEKPTDSMVYPHLSEAPTVITRAVLPTNLPSLTPSVPRHYSGVERQPSAPISAGPRGRGRTWLSLGVGVFVVLSLMAGATWFFSARSTGTNTNAAAPTSPVKPQLDVEGKLPALPGTANPNNSTMPIDKAVQLQIISDADASKIRASGAQEIVYRASSDTVNVNDGYLMLAIPTASANDATKLVQELREGLTGAGFKADPIGPGDAGTAYTGSNAAGRVTALWYSSGALAIGIGVSQPPGGKPASLHTRLVQVRDSVAAALPPS</sequence>
<keyword evidence="2" id="KW-1133">Transmembrane helix</keyword>
<name>A0A9W6QXZ8_9PSEU</name>
<dbReference type="AlphaFoldDB" id="A0A9W6QXZ8"/>
<feature type="transmembrane region" description="Helical" evidence="2">
    <location>
        <begin position="228"/>
        <end position="249"/>
    </location>
</feature>
<feature type="compositionally biased region" description="Low complexity" evidence="1">
    <location>
        <begin position="136"/>
        <end position="147"/>
    </location>
</feature>
<evidence type="ECO:0000256" key="2">
    <source>
        <dbReference type="SAM" id="Phobius"/>
    </source>
</evidence>
<feature type="compositionally biased region" description="Polar residues" evidence="1">
    <location>
        <begin position="51"/>
        <end position="62"/>
    </location>
</feature>
<gene>
    <name evidence="3" type="ORF">Atai01_07310</name>
</gene>
<feature type="compositionally biased region" description="Low complexity" evidence="1">
    <location>
        <begin position="119"/>
        <end position="128"/>
    </location>
</feature>
<evidence type="ECO:0000313" key="4">
    <source>
        <dbReference type="Proteomes" id="UP001165136"/>
    </source>
</evidence>
<dbReference type="RefSeq" id="WP_285485840.1">
    <property type="nucleotide sequence ID" value="NZ_BSTI01000001.1"/>
</dbReference>
<dbReference type="EMBL" id="BSTI01000001">
    <property type="protein sequence ID" value="GLY64112.1"/>
    <property type="molecule type" value="Genomic_DNA"/>
</dbReference>
<feature type="region of interest" description="Disordered" evidence="1">
    <location>
        <begin position="203"/>
        <end position="222"/>
    </location>
</feature>
<protein>
    <recommendedName>
        <fullName evidence="5">Flagellar basal body-associated protein FliL</fullName>
    </recommendedName>
</protein>
<comment type="caution">
    <text evidence="3">The sequence shown here is derived from an EMBL/GenBank/DDBJ whole genome shotgun (WGS) entry which is preliminary data.</text>
</comment>
<keyword evidence="4" id="KW-1185">Reference proteome</keyword>
<evidence type="ECO:0000313" key="3">
    <source>
        <dbReference type="EMBL" id="GLY64112.1"/>
    </source>
</evidence>
<accession>A0A9W6QXZ8</accession>
<keyword evidence="2" id="KW-0472">Membrane</keyword>
<proteinExistence type="predicted"/>
<dbReference type="Proteomes" id="UP001165136">
    <property type="component" value="Unassembled WGS sequence"/>
</dbReference>
<feature type="compositionally biased region" description="Polar residues" evidence="1">
    <location>
        <begin position="80"/>
        <end position="98"/>
    </location>
</feature>
<evidence type="ECO:0000256" key="1">
    <source>
        <dbReference type="SAM" id="MobiDB-lite"/>
    </source>
</evidence>
<reference evidence="3" key="1">
    <citation type="submission" date="2023-03" db="EMBL/GenBank/DDBJ databases">
        <title>Amycolatopsis taiwanensis NBRC 103393.</title>
        <authorList>
            <person name="Ichikawa N."/>
            <person name="Sato H."/>
            <person name="Tonouchi N."/>
        </authorList>
    </citation>
    <scope>NUCLEOTIDE SEQUENCE</scope>
    <source>
        <strain evidence="3">NBRC 103393</strain>
    </source>
</reference>
<feature type="region of interest" description="Disordered" evidence="1">
    <location>
        <begin position="13"/>
        <end position="175"/>
    </location>
</feature>
<evidence type="ECO:0008006" key="5">
    <source>
        <dbReference type="Google" id="ProtNLM"/>
    </source>
</evidence>
<keyword evidence="2" id="KW-0812">Transmembrane</keyword>
<organism evidence="3 4">
    <name type="scientific">Amycolatopsis taiwanensis</name>
    <dbReference type="NCBI Taxonomy" id="342230"/>
    <lineage>
        <taxon>Bacteria</taxon>
        <taxon>Bacillati</taxon>
        <taxon>Actinomycetota</taxon>
        <taxon>Actinomycetes</taxon>
        <taxon>Pseudonocardiales</taxon>
        <taxon>Pseudonocardiaceae</taxon>
        <taxon>Amycolatopsis</taxon>
    </lineage>
</organism>